<evidence type="ECO:0000256" key="5">
    <source>
        <dbReference type="ARBA" id="ARBA00022692"/>
    </source>
</evidence>
<dbReference type="GO" id="GO:0006886">
    <property type="term" value="P:intracellular protein transport"/>
    <property type="evidence" value="ECO:0007669"/>
    <property type="project" value="InterPro"/>
</dbReference>
<dbReference type="Gene3D" id="1.10.150.510">
    <property type="entry name" value="Receptor activity modifying family"/>
    <property type="match status" value="1"/>
</dbReference>
<evidence type="ECO:0000256" key="9">
    <source>
        <dbReference type="ARBA" id="ARBA00023157"/>
    </source>
</evidence>
<keyword evidence="12" id="KW-1185">Reference proteome</keyword>
<keyword evidence="6 11" id="KW-0732">Signal</keyword>
<dbReference type="GO" id="GO:0031623">
    <property type="term" value="P:receptor internalization"/>
    <property type="evidence" value="ECO:0007669"/>
    <property type="project" value="TreeGrafter"/>
</dbReference>
<dbReference type="GO" id="GO:0015026">
    <property type="term" value="F:coreceptor activity"/>
    <property type="evidence" value="ECO:0007669"/>
    <property type="project" value="InterPro"/>
</dbReference>
<evidence type="ECO:0000256" key="4">
    <source>
        <dbReference type="ARBA" id="ARBA00022475"/>
    </source>
</evidence>
<dbReference type="GO" id="GO:0006816">
    <property type="term" value="P:calcium ion transport"/>
    <property type="evidence" value="ECO:0007669"/>
    <property type="project" value="TreeGrafter"/>
</dbReference>
<keyword evidence="8" id="KW-0472">Membrane</keyword>
<dbReference type="KEGG" id="asn:112549837"/>
<dbReference type="AlphaFoldDB" id="A0A3Q0GAN6"/>
<reference evidence="13" key="1">
    <citation type="submission" date="2025-08" db="UniProtKB">
        <authorList>
            <consortium name="RefSeq"/>
        </authorList>
    </citation>
    <scope>IDENTIFICATION</scope>
</reference>
<proteinExistence type="inferred from homology"/>
<evidence type="ECO:0000256" key="11">
    <source>
        <dbReference type="SAM" id="SignalP"/>
    </source>
</evidence>
<organism evidence="12 13">
    <name type="scientific">Alligator sinensis</name>
    <name type="common">Chinese alligator</name>
    <dbReference type="NCBI Taxonomy" id="38654"/>
    <lineage>
        <taxon>Eukaryota</taxon>
        <taxon>Metazoa</taxon>
        <taxon>Chordata</taxon>
        <taxon>Craniata</taxon>
        <taxon>Vertebrata</taxon>
        <taxon>Euteleostomi</taxon>
        <taxon>Archelosauria</taxon>
        <taxon>Archosauria</taxon>
        <taxon>Crocodylia</taxon>
        <taxon>Alligatoridae</taxon>
        <taxon>Alligatorinae</taxon>
        <taxon>Alligator</taxon>
    </lineage>
</organism>
<keyword evidence="7" id="KW-1133">Transmembrane helix</keyword>
<protein>
    <submittedName>
        <fullName evidence="13">Receptor activity-modifying protein 1-like</fullName>
    </submittedName>
</protein>
<dbReference type="GO" id="GO:0032870">
    <property type="term" value="P:cellular response to hormone stimulus"/>
    <property type="evidence" value="ECO:0007669"/>
    <property type="project" value="TreeGrafter"/>
</dbReference>
<dbReference type="GO" id="GO:0001525">
    <property type="term" value="P:angiogenesis"/>
    <property type="evidence" value="ECO:0007669"/>
    <property type="project" value="TreeGrafter"/>
</dbReference>
<dbReference type="GeneID" id="112549837"/>
<dbReference type="GO" id="GO:0007186">
    <property type="term" value="P:G protein-coupled receptor signaling pathway"/>
    <property type="evidence" value="ECO:0007669"/>
    <property type="project" value="TreeGrafter"/>
</dbReference>
<keyword evidence="5" id="KW-0812">Transmembrane</keyword>
<dbReference type="GO" id="GO:0072659">
    <property type="term" value="P:protein localization to plasma membrane"/>
    <property type="evidence" value="ECO:0007669"/>
    <property type="project" value="TreeGrafter"/>
</dbReference>
<dbReference type="Proteomes" id="UP000189705">
    <property type="component" value="Unplaced"/>
</dbReference>
<evidence type="ECO:0000256" key="8">
    <source>
        <dbReference type="ARBA" id="ARBA00023136"/>
    </source>
</evidence>
<dbReference type="InterPro" id="IPR006985">
    <property type="entry name" value="RAMP"/>
</dbReference>
<dbReference type="PANTHER" id="PTHR14076:SF9">
    <property type="entry name" value="RECEPTOR ACTIVITY-MODIFYING PROTEIN 2"/>
    <property type="match status" value="1"/>
</dbReference>
<gene>
    <name evidence="13" type="primary">LOC112549837</name>
</gene>
<dbReference type="InterPro" id="IPR038126">
    <property type="entry name" value="RAMP_sf"/>
</dbReference>
<feature type="chain" id="PRO_5018274918" evidence="11">
    <location>
        <begin position="24"/>
        <end position="175"/>
    </location>
</feature>
<comment type="subcellular location">
    <subcellularLocation>
        <location evidence="1">Cell membrane</location>
        <topology evidence="1">Single-pass type I membrane protein</topology>
    </subcellularLocation>
</comment>
<dbReference type="RefSeq" id="XP_025056527.1">
    <property type="nucleotide sequence ID" value="XM_025200742.1"/>
</dbReference>
<keyword evidence="10" id="KW-0675">Receptor</keyword>
<evidence type="ECO:0000313" key="13">
    <source>
        <dbReference type="RefSeq" id="XP_025056527.1"/>
    </source>
</evidence>
<evidence type="ECO:0000256" key="1">
    <source>
        <dbReference type="ARBA" id="ARBA00004251"/>
    </source>
</evidence>
<dbReference type="GO" id="GO:0043235">
    <property type="term" value="C:receptor complex"/>
    <property type="evidence" value="ECO:0007669"/>
    <property type="project" value="TreeGrafter"/>
</dbReference>
<dbReference type="STRING" id="38654.A0A3Q0GAN6"/>
<evidence type="ECO:0000256" key="2">
    <source>
        <dbReference type="ARBA" id="ARBA00007087"/>
    </source>
</evidence>
<keyword evidence="4" id="KW-1003">Cell membrane</keyword>
<evidence type="ECO:0000256" key="3">
    <source>
        <dbReference type="ARBA" id="ARBA00022448"/>
    </source>
</evidence>
<keyword evidence="9" id="KW-1015">Disulfide bond</keyword>
<dbReference type="PANTHER" id="PTHR14076">
    <property type="entry name" value="RECEPTOR ACTIVITY MODIFYING PROTEIN RAMP"/>
    <property type="match status" value="1"/>
</dbReference>
<accession>A0A3Q0GAN6</accession>
<evidence type="ECO:0000313" key="12">
    <source>
        <dbReference type="Proteomes" id="UP000189705"/>
    </source>
</evidence>
<sequence length="175" mass="19676">MTFQACRQLCCFLLLSLLQWGLSELTYGDLEDESHYIYLDEDSPFAELDGLAHCRSTYQDWISLYCWTTFHATVMAMPDGSQCQWDQISSAYSNLANCTELLAEALACPWPSPTLDSFFLQIHMEYFPNCTAAESSGPLEPPVRPIHALATLSICLTPLAVALTLRKTRRAEPEP</sequence>
<comment type="similarity">
    <text evidence="2">Belongs to the RAMP family.</text>
</comment>
<feature type="signal peptide" evidence="11">
    <location>
        <begin position="1"/>
        <end position="23"/>
    </location>
</feature>
<dbReference type="InParanoid" id="A0A3Q0GAN6"/>
<name>A0A3Q0GAN6_ALLSI</name>
<evidence type="ECO:0000256" key="7">
    <source>
        <dbReference type="ARBA" id="ARBA00022989"/>
    </source>
</evidence>
<evidence type="ECO:0000256" key="10">
    <source>
        <dbReference type="ARBA" id="ARBA00023170"/>
    </source>
</evidence>
<dbReference type="GO" id="GO:0005886">
    <property type="term" value="C:plasma membrane"/>
    <property type="evidence" value="ECO:0007669"/>
    <property type="project" value="UniProtKB-SubCell"/>
</dbReference>
<keyword evidence="3" id="KW-0813">Transport</keyword>
<dbReference type="GO" id="GO:0009986">
    <property type="term" value="C:cell surface"/>
    <property type="evidence" value="ECO:0007669"/>
    <property type="project" value="TreeGrafter"/>
</dbReference>
<dbReference type="GO" id="GO:0008277">
    <property type="term" value="P:regulation of G protein-coupled receptor signaling pathway"/>
    <property type="evidence" value="ECO:0007669"/>
    <property type="project" value="InterPro"/>
</dbReference>
<evidence type="ECO:0000256" key="6">
    <source>
        <dbReference type="ARBA" id="ARBA00022729"/>
    </source>
</evidence>
<dbReference type="Pfam" id="PF04901">
    <property type="entry name" value="RAMP"/>
    <property type="match status" value="1"/>
</dbReference>